<feature type="domain" description="Haemin-degrading HemS/ChuX" evidence="1">
    <location>
        <begin position="210"/>
        <end position="341"/>
    </location>
</feature>
<dbReference type="CDD" id="cd16831">
    <property type="entry name" value="HemS-like_C"/>
    <property type="match status" value="1"/>
</dbReference>
<sequence>MEQVLMAPQDIRAAYAQKTGQRDRDFAQTLGLSEGQLVAAFAGQGVTRLNPGLDGLFGQLAGLGEVMALTRNPSCVIEKIGRYDNYHGGQHAAMVLTEEIDLRMFPAQWHHVFAVERETEAGLRRSIQVFDAAGDAVHKIILRDGSDLGHWDSLVRTLAAEDQGQTMTVVPRKPAEAPKANADKADALRREWAKMTDTHQFLRLTSKLRMNRLGAYRIAGEPLARAVDPAAVTGLFEQVRDRQIEVMIFVGNRGCIEIHGGPVQNLQQMGPWFNVLDPGFNLHLRSDHIAEVWAVDKPTQRGPAISVEAFDADGALILQTFGRRTGKADHRPAWDALVAALPGPAAAGAA</sequence>
<evidence type="ECO:0000313" key="3">
    <source>
        <dbReference type="Proteomes" id="UP000325134"/>
    </source>
</evidence>
<dbReference type="InterPro" id="IPR007845">
    <property type="entry name" value="HemS/ChuX_dom"/>
</dbReference>
<feature type="domain" description="Haemin-degrading HemS/ChuX" evidence="1">
    <location>
        <begin position="32"/>
        <end position="158"/>
    </location>
</feature>
<keyword evidence="3" id="KW-1185">Reference proteome</keyword>
<dbReference type="AlphaFoldDB" id="A0A1M5B4J3"/>
<name>A0A1M5B4J3_9RHOB</name>
<dbReference type="SUPFAM" id="SSF144064">
    <property type="entry name" value="Heme iron utilization protein-like"/>
    <property type="match status" value="1"/>
</dbReference>
<organism evidence="2 3">
    <name type="scientific">Ruegeria intermedia</name>
    <dbReference type="NCBI Taxonomy" id="996115"/>
    <lineage>
        <taxon>Bacteria</taxon>
        <taxon>Pseudomonadati</taxon>
        <taxon>Pseudomonadota</taxon>
        <taxon>Alphaproteobacteria</taxon>
        <taxon>Rhodobacterales</taxon>
        <taxon>Roseobacteraceae</taxon>
        <taxon>Ruegeria</taxon>
    </lineage>
</organism>
<evidence type="ECO:0000313" key="2">
    <source>
        <dbReference type="EMBL" id="SHF37360.1"/>
    </source>
</evidence>
<reference evidence="2 3" key="1">
    <citation type="submission" date="2016-11" db="EMBL/GenBank/DDBJ databases">
        <authorList>
            <person name="Varghese N."/>
            <person name="Submissions S."/>
        </authorList>
    </citation>
    <scope>NUCLEOTIDE SEQUENCE [LARGE SCALE GENOMIC DNA]</scope>
    <source>
        <strain evidence="2 3">DSM 29341</strain>
    </source>
</reference>
<accession>A0A1M5B4J3</accession>
<dbReference type="OrthoDB" id="316630at2"/>
<evidence type="ECO:0000259" key="1">
    <source>
        <dbReference type="Pfam" id="PF05171"/>
    </source>
</evidence>
<dbReference type="Pfam" id="PF05171">
    <property type="entry name" value="HemS"/>
    <property type="match status" value="2"/>
</dbReference>
<dbReference type="Gene3D" id="3.40.1570.10">
    <property type="entry name" value="HemS/ChuS/ChuX like domains"/>
    <property type="match status" value="2"/>
</dbReference>
<dbReference type="EMBL" id="FQVK01000032">
    <property type="protein sequence ID" value="SHF37360.1"/>
    <property type="molecule type" value="Genomic_DNA"/>
</dbReference>
<dbReference type="RefSeq" id="WP_149777236.1">
    <property type="nucleotide sequence ID" value="NZ_FQVK01000032.1"/>
</dbReference>
<gene>
    <name evidence="2" type="ORF">SAMN05444279_13217</name>
</gene>
<dbReference type="Proteomes" id="UP000325134">
    <property type="component" value="Unassembled WGS sequence"/>
</dbReference>
<dbReference type="GO" id="GO:0006826">
    <property type="term" value="P:iron ion transport"/>
    <property type="evidence" value="ECO:0007669"/>
    <property type="project" value="InterPro"/>
</dbReference>
<protein>
    <submittedName>
        <fullName evidence="2">Putative hemin transport protein</fullName>
    </submittedName>
</protein>
<dbReference type="InterPro" id="IPR053733">
    <property type="entry name" value="Heme_Transport_Util_sf"/>
</dbReference>
<dbReference type="CDD" id="cd16830">
    <property type="entry name" value="HemS-like_N"/>
    <property type="match status" value="1"/>
</dbReference>
<proteinExistence type="predicted"/>